<dbReference type="HAMAP" id="MF_01201">
    <property type="entry name" value="Ala_racemase"/>
    <property type="match status" value="1"/>
</dbReference>
<reference evidence="7" key="1">
    <citation type="journal article" date="2019" name="Int. J. Syst. Evol. Microbiol.">
        <title>The Global Catalogue of Microorganisms (GCM) 10K type strain sequencing project: providing services to taxonomists for standard genome sequencing and annotation.</title>
        <authorList>
            <consortium name="The Broad Institute Genomics Platform"/>
            <consortium name="The Broad Institute Genome Sequencing Center for Infectious Disease"/>
            <person name="Wu L."/>
            <person name="Ma J."/>
        </authorList>
    </citation>
    <scope>NUCLEOTIDE SEQUENCE [LARGE SCALE GENOMIC DNA]</scope>
    <source>
        <strain evidence="7">CCUG 57263</strain>
    </source>
</reference>
<dbReference type="InterPro" id="IPR009006">
    <property type="entry name" value="Ala_racemase/Decarboxylase_C"/>
</dbReference>
<dbReference type="InterPro" id="IPR000821">
    <property type="entry name" value="Ala_racemase"/>
</dbReference>
<dbReference type="EMBL" id="JBHTIU010000076">
    <property type="protein sequence ID" value="MFD0871299.1"/>
    <property type="molecule type" value="Genomic_DNA"/>
</dbReference>
<sequence>MDSFYRPTWIEISLDALRHNLNAFRSLLDPSIQMMAVIKADAYGHGAVEIAKEASSCGVKYLAVAFLDEALELRKAGIEDPILILGHTPAQGIPLALENGITLNVYNEENLQAVAELAGEKHPAKIHIKIDSGMGRLGLHQEEQAIAFIERALRTPGVIVEGLFTHYASADEEDKTYTRMQYSRFDRIVQYFAERGIRFPYLHAGNSAAAIDLPELTYNMVRLGIAMYGIYPSAQVNQKKILLEPVMSFKTKIVMVKSMPANEGISYGVVYRTRQDGERIATLPVGYADGYSRMLTGRARVLVKGQSVPVVGTICMDQCMINVTDLPEAACGDEVVLFGRQQDAIIPVEEIAATLGTIPYEIVCMISHRVPKVYVSHGKVQNTLNLLRHY</sequence>
<accession>A0ABW3DFI3</accession>
<dbReference type="InterPro" id="IPR029066">
    <property type="entry name" value="PLP-binding_barrel"/>
</dbReference>
<feature type="domain" description="Alanine racemase C-terminal" evidence="5">
    <location>
        <begin position="246"/>
        <end position="375"/>
    </location>
</feature>
<proteinExistence type="inferred from homology"/>
<dbReference type="PRINTS" id="PR00992">
    <property type="entry name" value="ALARACEMASE"/>
</dbReference>
<dbReference type="Gene3D" id="2.40.37.10">
    <property type="entry name" value="Lyase, Ornithine Decarboxylase, Chain A, domain 1"/>
    <property type="match status" value="1"/>
</dbReference>
<dbReference type="PANTHER" id="PTHR30511:SF0">
    <property type="entry name" value="ALANINE RACEMASE, CATABOLIC-RELATED"/>
    <property type="match status" value="1"/>
</dbReference>
<evidence type="ECO:0000256" key="4">
    <source>
        <dbReference type="HAMAP-Rule" id="MF_01201"/>
    </source>
</evidence>
<comment type="cofactor">
    <cofactor evidence="1 4">
        <name>pyridoxal 5'-phosphate</name>
        <dbReference type="ChEBI" id="CHEBI:597326"/>
    </cofactor>
</comment>
<dbReference type="InterPro" id="IPR011079">
    <property type="entry name" value="Ala_racemase_C"/>
</dbReference>
<dbReference type="Proteomes" id="UP001597120">
    <property type="component" value="Unassembled WGS sequence"/>
</dbReference>
<keyword evidence="2 4" id="KW-0663">Pyridoxal phosphate</keyword>
<evidence type="ECO:0000313" key="7">
    <source>
        <dbReference type="Proteomes" id="UP001597120"/>
    </source>
</evidence>
<dbReference type="SUPFAM" id="SSF50621">
    <property type="entry name" value="Alanine racemase C-terminal domain-like"/>
    <property type="match status" value="1"/>
</dbReference>
<feature type="active site" description="Proton acceptor; specific for D-alanine" evidence="4">
    <location>
        <position position="39"/>
    </location>
</feature>
<comment type="catalytic activity">
    <reaction evidence="4">
        <text>L-alanine = D-alanine</text>
        <dbReference type="Rhea" id="RHEA:20249"/>
        <dbReference type="ChEBI" id="CHEBI:57416"/>
        <dbReference type="ChEBI" id="CHEBI:57972"/>
        <dbReference type="EC" id="5.1.1.1"/>
    </reaction>
</comment>
<comment type="pathway">
    <text evidence="4">Amino-acid biosynthesis; D-alanine biosynthesis; D-alanine from L-alanine: step 1/1.</text>
</comment>
<dbReference type="PANTHER" id="PTHR30511">
    <property type="entry name" value="ALANINE RACEMASE"/>
    <property type="match status" value="1"/>
</dbReference>
<dbReference type="Gene3D" id="3.20.20.10">
    <property type="entry name" value="Alanine racemase"/>
    <property type="match status" value="1"/>
</dbReference>
<dbReference type="InterPro" id="IPR020622">
    <property type="entry name" value="Ala_racemase_pyridoxalP-BS"/>
</dbReference>
<gene>
    <name evidence="6" type="primary">alr</name>
    <name evidence="6" type="ORF">ACFQ03_19345</name>
</gene>
<evidence type="ECO:0000256" key="1">
    <source>
        <dbReference type="ARBA" id="ARBA00001933"/>
    </source>
</evidence>
<dbReference type="CDD" id="cd00430">
    <property type="entry name" value="PLPDE_III_AR"/>
    <property type="match status" value="1"/>
</dbReference>
<name>A0ABW3DFI3_9BACL</name>
<feature type="active site" description="Proton acceptor; specific for L-alanine" evidence="4">
    <location>
        <position position="267"/>
    </location>
</feature>
<keyword evidence="7" id="KW-1185">Reference proteome</keyword>
<dbReference type="EC" id="5.1.1.1" evidence="4"/>
<comment type="caution">
    <text evidence="6">The sequence shown here is derived from an EMBL/GenBank/DDBJ whole genome shotgun (WGS) entry which is preliminary data.</text>
</comment>
<dbReference type="Pfam" id="PF00842">
    <property type="entry name" value="Ala_racemase_C"/>
    <property type="match status" value="1"/>
</dbReference>
<feature type="modified residue" description="N6-(pyridoxal phosphate)lysine" evidence="4">
    <location>
        <position position="39"/>
    </location>
</feature>
<dbReference type="SMART" id="SM01005">
    <property type="entry name" value="Ala_racemase_C"/>
    <property type="match status" value="1"/>
</dbReference>
<protein>
    <recommendedName>
        <fullName evidence="4">Alanine racemase</fullName>
        <ecNumber evidence="4">5.1.1.1</ecNumber>
    </recommendedName>
</protein>
<organism evidence="6 7">
    <name type="scientific">Paenibacillus residui</name>
    <dbReference type="NCBI Taxonomy" id="629724"/>
    <lineage>
        <taxon>Bacteria</taxon>
        <taxon>Bacillati</taxon>
        <taxon>Bacillota</taxon>
        <taxon>Bacilli</taxon>
        <taxon>Bacillales</taxon>
        <taxon>Paenibacillaceae</taxon>
        <taxon>Paenibacillus</taxon>
    </lineage>
</organism>
<dbReference type="NCBIfam" id="TIGR00492">
    <property type="entry name" value="alr"/>
    <property type="match status" value="1"/>
</dbReference>
<evidence type="ECO:0000256" key="2">
    <source>
        <dbReference type="ARBA" id="ARBA00022898"/>
    </source>
</evidence>
<dbReference type="SUPFAM" id="SSF51419">
    <property type="entry name" value="PLP-binding barrel"/>
    <property type="match status" value="1"/>
</dbReference>
<evidence type="ECO:0000313" key="6">
    <source>
        <dbReference type="EMBL" id="MFD0871299.1"/>
    </source>
</evidence>
<comment type="similarity">
    <text evidence="4">Belongs to the alanine racemase family.</text>
</comment>
<comment type="function">
    <text evidence="4">Catalyzes the interconversion of L-alanine and D-alanine. May also act on other amino acids.</text>
</comment>
<dbReference type="Pfam" id="PF01168">
    <property type="entry name" value="Ala_racemase_N"/>
    <property type="match status" value="1"/>
</dbReference>
<keyword evidence="3 4" id="KW-0413">Isomerase</keyword>
<dbReference type="RefSeq" id="WP_379290250.1">
    <property type="nucleotide sequence ID" value="NZ_JBHTIU010000076.1"/>
</dbReference>
<evidence type="ECO:0000259" key="5">
    <source>
        <dbReference type="SMART" id="SM01005"/>
    </source>
</evidence>
<dbReference type="GO" id="GO:0008784">
    <property type="term" value="F:alanine racemase activity"/>
    <property type="evidence" value="ECO:0007669"/>
    <property type="project" value="UniProtKB-EC"/>
</dbReference>
<evidence type="ECO:0000256" key="3">
    <source>
        <dbReference type="ARBA" id="ARBA00023235"/>
    </source>
</evidence>
<dbReference type="PROSITE" id="PS00395">
    <property type="entry name" value="ALANINE_RACEMASE"/>
    <property type="match status" value="1"/>
</dbReference>
<feature type="binding site" evidence="4">
    <location>
        <position position="316"/>
    </location>
    <ligand>
        <name>substrate</name>
    </ligand>
</feature>
<feature type="binding site" evidence="4">
    <location>
        <position position="136"/>
    </location>
    <ligand>
        <name>substrate</name>
    </ligand>
</feature>
<dbReference type="InterPro" id="IPR001608">
    <property type="entry name" value="Ala_racemase_N"/>
</dbReference>